<protein>
    <submittedName>
        <fullName evidence="1">Uncharacterized protein</fullName>
    </submittedName>
</protein>
<reference evidence="1 2" key="1">
    <citation type="journal article" date="2010" name="J. Bacteriol.">
        <title>Genome sequence of Lentisphaera araneosa HTCC2155T, the type species of the order Lentisphaerales in the phylum Lentisphaerae.</title>
        <authorList>
            <person name="Thrash J.C."/>
            <person name="Cho J.C."/>
            <person name="Vergin K.L."/>
            <person name="Morris R.M."/>
            <person name="Giovannoni S.J."/>
        </authorList>
    </citation>
    <scope>NUCLEOTIDE SEQUENCE [LARGE SCALE GENOMIC DNA]</scope>
    <source>
        <strain evidence="1 2">HTCC2155</strain>
    </source>
</reference>
<dbReference type="OrthoDB" id="6903468at2"/>
<gene>
    <name evidence="1" type="ORF">LNTAR_12957</name>
</gene>
<name>A6DUH5_9BACT</name>
<evidence type="ECO:0000313" key="2">
    <source>
        <dbReference type="Proteomes" id="UP000004947"/>
    </source>
</evidence>
<dbReference type="AlphaFoldDB" id="A6DUH5"/>
<dbReference type="Proteomes" id="UP000004947">
    <property type="component" value="Unassembled WGS sequence"/>
</dbReference>
<accession>A6DUH5</accession>
<dbReference type="STRING" id="313628.LNTAR_12957"/>
<proteinExistence type="predicted"/>
<dbReference type="RefSeq" id="WP_007281458.1">
    <property type="nucleotide sequence ID" value="NZ_ABCK01000059.1"/>
</dbReference>
<evidence type="ECO:0000313" key="1">
    <source>
        <dbReference type="EMBL" id="EDM24710.1"/>
    </source>
</evidence>
<comment type="caution">
    <text evidence="1">The sequence shown here is derived from an EMBL/GenBank/DDBJ whole genome shotgun (WGS) entry which is preliminary data.</text>
</comment>
<keyword evidence="2" id="KW-1185">Reference proteome</keyword>
<dbReference type="EMBL" id="ABCK01000059">
    <property type="protein sequence ID" value="EDM24710.1"/>
    <property type="molecule type" value="Genomic_DNA"/>
</dbReference>
<organism evidence="1 2">
    <name type="scientific">Lentisphaera araneosa HTCC2155</name>
    <dbReference type="NCBI Taxonomy" id="313628"/>
    <lineage>
        <taxon>Bacteria</taxon>
        <taxon>Pseudomonadati</taxon>
        <taxon>Lentisphaerota</taxon>
        <taxon>Lentisphaeria</taxon>
        <taxon>Lentisphaerales</taxon>
        <taxon>Lentisphaeraceae</taxon>
        <taxon>Lentisphaera</taxon>
    </lineage>
</organism>
<sequence>MNKLIETLTNGIKSDTILPESVLKSIDLDNYLDNRDADEKSEEEWNKLNDQLPELDIFSVEGFEELHLLVFQKCTKFCGVSDLSCYTAEDFGFLVQLEIANIKNEWSDNLLKTYINGSLP</sequence>